<evidence type="ECO:0000256" key="3">
    <source>
        <dbReference type="ARBA" id="ARBA00035520"/>
    </source>
</evidence>
<dbReference type="EMBL" id="MHUS01000013">
    <property type="protein sequence ID" value="OHA81227.1"/>
    <property type="molecule type" value="Genomic_DNA"/>
</dbReference>
<dbReference type="InterPro" id="IPR035980">
    <property type="entry name" value="Ribosomal_bS6_sf"/>
</dbReference>
<dbReference type="GO" id="GO:0006412">
    <property type="term" value="P:translation"/>
    <property type="evidence" value="ECO:0007669"/>
    <property type="project" value="InterPro"/>
</dbReference>
<dbReference type="Pfam" id="PF01250">
    <property type="entry name" value="Ribosomal_S6"/>
    <property type="match status" value="1"/>
</dbReference>
<name>A0A1G2S8B2_9BACT</name>
<comment type="similarity">
    <text evidence="1">Belongs to the bacterial ribosomal protein bS6 family.</text>
</comment>
<comment type="caution">
    <text evidence="4">The sequence shown here is derived from an EMBL/GenBank/DDBJ whole genome shotgun (WGS) entry which is preliminary data.</text>
</comment>
<evidence type="ECO:0000256" key="1">
    <source>
        <dbReference type="ARBA" id="ARBA00009512"/>
    </source>
</evidence>
<reference evidence="4 5" key="1">
    <citation type="journal article" date="2016" name="Nat. Commun.">
        <title>Thousands of microbial genomes shed light on interconnected biogeochemical processes in an aquifer system.</title>
        <authorList>
            <person name="Anantharaman K."/>
            <person name="Brown C.T."/>
            <person name="Hug L.A."/>
            <person name="Sharon I."/>
            <person name="Castelle C.J."/>
            <person name="Probst A.J."/>
            <person name="Thomas B.C."/>
            <person name="Singh A."/>
            <person name="Wilkins M.J."/>
            <person name="Karaoz U."/>
            <person name="Brodie E.L."/>
            <person name="Williams K.H."/>
            <person name="Hubbard S.S."/>
            <person name="Banfield J.F."/>
        </authorList>
    </citation>
    <scope>NUCLEOTIDE SEQUENCE [LARGE SCALE GENOMIC DNA]</scope>
</reference>
<dbReference type="AlphaFoldDB" id="A0A1G2S8B2"/>
<evidence type="ECO:0000313" key="5">
    <source>
        <dbReference type="Proteomes" id="UP000176997"/>
    </source>
</evidence>
<proteinExistence type="inferred from homology"/>
<dbReference type="STRING" id="1802723.A2675_03815"/>
<dbReference type="InterPro" id="IPR000529">
    <property type="entry name" value="Ribosomal_bS6"/>
</dbReference>
<protein>
    <recommendedName>
        <fullName evidence="2">Small ribosomal subunit protein bS6</fullName>
    </recommendedName>
    <alternativeName>
        <fullName evidence="3">30S ribosomal protein S6</fullName>
    </alternativeName>
</protein>
<dbReference type="Proteomes" id="UP000176997">
    <property type="component" value="Unassembled WGS sequence"/>
</dbReference>
<dbReference type="GO" id="GO:0019843">
    <property type="term" value="F:rRNA binding"/>
    <property type="evidence" value="ECO:0007669"/>
    <property type="project" value="InterPro"/>
</dbReference>
<accession>A0A1G2S8B2</accession>
<dbReference type="Gene3D" id="3.30.70.60">
    <property type="match status" value="1"/>
</dbReference>
<sequence>MKTPEIKEQSDRDPNIYEIGYLLVPTIAEDRVLDDVNAIKNTVESLQGLLISDGGLPELITLAYPMTKTVANKNTHYESGYFGWVKFHARPDILPALTKSLEENAQVIRFLLITTVKENTVLPKRFGTTPRKREDHAPAAGEPVAILTPAEIDKTVDELISTATV</sequence>
<dbReference type="InterPro" id="IPR014717">
    <property type="entry name" value="Transl_elong_EF1B/ribsomal_bS6"/>
</dbReference>
<gene>
    <name evidence="4" type="ORF">A2675_03815</name>
</gene>
<dbReference type="GO" id="GO:0003735">
    <property type="term" value="F:structural constituent of ribosome"/>
    <property type="evidence" value="ECO:0007669"/>
    <property type="project" value="InterPro"/>
</dbReference>
<evidence type="ECO:0000256" key="2">
    <source>
        <dbReference type="ARBA" id="ARBA00035294"/>
    </source>
</evidence>
<dbReference type="GO" id="GO:0005840">
    <property type="term" value="C:ribosome"/>
    <property type="evidence" value="ECO:0007669"/>
    <property type="project" value="InterPro"/>
</dbReference>
<organism evidence="4 5">
    <name type="scientific">Candidatus Yonathbacteria bacterium RIFCSPHIGHO2_01_FULL_51_10</name>
    <dbReference type="NCBI Taxonomy" id="1802723"/>
    <lineage>
        <taxon>Bacteria</taxon>
        <taxon>Candidatus Yonathiibacteriota</taxon>
    </lineage>
</organism>
<evidence type="ECO:0000313" key="4">
    <source>
        <dbReference type="EMBL" id="OHA81227.1"/>
    </source>
</evidence>
<dbReference type="SUPFAM" id="SSF54995">
    <property type="entry name" value="Ribosomal protein S6"/>
    <property type="match status" value="1"/>
</dbReference>